<keyword evidence="2" id="KW-0732">Signal</keyword>
<feature type="chain" id="PRO_5009583669" description="Lipoprotein SmpA/OmlA domain-containing protein" evidence="2">
    <location>
        <begin position="28"/>
        <end position="210"/>
    </location>
</feature>
<reference evidence="3 4" key="1">
    <citation type="journal article" date="2016" name="Nat. Commun.">
        <title>Thousands of microbial genomes shed light on interconnected biogeochemical processes in an aquifer system.</title>
        <authorList>
            <person name="Anantharaman K."/>
            <person name="Brown C.T."/>
            <person name="Hug L.A."/>
            <person name="Sharon I."/>
            <person name="Castelle C.J."/>
            <person name="Probst A.J."/>
            <person name="Thomas B.C."/>
            <person name="Singh A."/>
            <person name="Wilkins M.J."/>
            <person name="Karaoz U."/>
            <person name="Brodie E.L."/>
            <person name="Williams K.H."/>
            <person name="Hubbard S.S."/>
            <person name="Banfield J.F."/>
        </authorList>
    </citation>
    <scope>NUCLEOTIDE SEQUENCE [LARGE SCALE GENOMIC DNA]</scope>
</reference>
<feature type="compositionally biased region" description="Low complexity" evidence="1">
    <location>
        <begin position="189"/>
        <end position="198"/>
    </location>
</feature>
<proteinExistence type="predicted"/>
<feature type="signal peptide" evidence="2">
    <location>
        <begin position="1"/>
        <end position="27"/>
    </location>
</feature>
<dbReference type="Proteomes" id="UP000176493">
    <property type="component" value="Unassembled WGS sequence"/>
</dbReference>
<dbReference type="PROSITE" id="PS51257">
    <property type="entry name" value="PROKAR_LIPOPROTEIN"/>
    <property type="match status" value="1"/>
</dbReference>
<dbReference type="AlphaFoldDB" id="A0A1G2MEL8"/>
<evidence type="ECO:0000256" key="2">
    <source>
        <dbReference type="SAM" id="SignalP"/>
    </source>
</evidence>
<protein>
    <recommendedName>
        <fullName evidence="5">Lipoprotein SmpA/OmlA domain-containing protein</fullName>
    </recommendedName>
</protein>
<gene>
    <name evidence="3" type="ORF">A2W52_04820</name>
</gene>
<sequence length="210" mass="22276">MKTNKFAAIVTTLAMILGCFGTSTALAQAGKGKEKPSKKVDIGGLEQSLVSIGPSLTPEEVVPKLIKGKTTLDEVLLLLGAPMQLSMYGEGGRMAMYMWRSEFRMNRPNYGKIMGRAALGPFGIIGSGRRLEQAQQAADEMRNSIKMLTANFGPDGILKDFMVNPPIMPAKPAPPSNLKVVTPSEKAKSTTSSTTGKTPDAPLVAATPPP</sequence>
<evidence type="ECO:0000313" key="3">
    <source>
        <dbReference type="EMBL" id="OHA22365.1"/>
    </source>
</evidence>
<evidence type="ECO:0000256" key="1">
    <source>
        <dbReference type="SAM" id="MobiDB-lite"/>
    </source>
</evidence>
<accession>A0A1G2MEL8</accession>
<evidence type="ECO:0000313" key="4">
    <source>
        <dbReference type="Proteomes" id="UP000176493"/>
    </source>
</evidence>
<name>A0A1G2MEL8_9BACT</name>
<organism evidence="3 4">
    <name type="scientific">Candidatus Taylorbacteria bacterium RIFCSPHIGHO2_02_49_25</name>
    <dbReference type="NCBI Taxonomy" id="1802305"/>
    <lineage>
        <taxon>Bacteria</taxon>
        <taxon>Candidatus Tayloriibacteriota</taxon>
    </lineage>
</organism>
<comment type="caution">
    <text evidence="3">The sequence shown here is derived from an EMBL/GenBank/DDBJ whole genome shotgun (WGS) entry which is preliminary data.</text>
</comment>
<dbReference type="EMBL" id="MHRJ01000026">
    <property type="protein sequence ID" value="OHA22365.1"/>
    <property type="molecule type" value="Genomic_DNA"/>
</dbReference>
<evidence type="ECO:0008006" key="5">
    <source>
        <dbReference type="Google" id="ProtNLM"/>
    </source>
</evidence>
<feature type="region of interest" description="Disordered" evidence="1">
    <location>
        <begin position="169"/>
        <end position="210"/>
    </location>
</feature>